<gene>
    <name evidence="2" type="ORF">SAMN04488023_112103</name>
</gene>
<evidence type="ECO:0008006" key="4">
    <source>
        <dbReference type="Google" id="ProtNLM"/>
    </source>
</evidence>
<feature type="signal peptide" evidence="1">
    <location>
        <begin position="1"/>
        <end position="18"/>
    </location>
</feature>
<dbReference type="EMBL" id="FOGG01000012">
    <property type="protein sequence ID" value="SER62738.1"/>
    <property type="molecule type" value="Genomic_DNA"/>
</dbReference>
<organism evidence="2 3">
    <name type="scientific">Pedobacter rhizosphaerae</name>
    <dbReference type="NCBI Taxonomy" id="390241"/>
    <lineage>
        <taxon>Bacteria</taxon>
        <taxon>Pseudomonadati</taxon>
        <taxon>Bacteroidota</taxon>
        <taxon>Sphingobacteriia</taxon>
        <taxon>Sphingobacteriales</taxon>
        <taxon>Sphingobacteriaceae</taxon>
        <taxon>Pedobacter</taxon>
    </lineage>
</organism>
<keyword evidence="1" id="KW-0732">Signal</keyword>
<protein>
    <recommendedName>
        <fullName evidence="4">GLPGLI family protein</fullName>
    </recommendedName>
</protein>
<evidence type="ECO:0000256" key="1">
    <source>
        <dbReference type="SAM" id="SignalP"/>
    </source>
</evidence>
<keyword evidence="3" id="KW-1185">Reference proteome</keyword>
<feature type="chain" id="PRO_5011623227" description="GLPGLI family protein" evidence="1">
    <location>
        <begin position="19"/>
        <end position="217"/>
    </location>
</feature>
<dbReference type="OrthoDB" id="881598at2"/>
<dbReference type="AlphaFoldDB" id="A0A1H9QQM3"/>
<reference evidence="2 3" key="1">
    <citation type="submission" date="2016-10" db="EMBL/GenBank/DDBJ databases">
        <authorList>
            <person name="de Groot N.N."/>
        </authorList>
    </citation>
    <scope>NUCLEOTIDE SEQUENCE [LARGE SCALE GENOMIC DNA]</scope>
    <source>
        <strain evidence="2 3">DSM 18610</strain>
    </source>
</reference>
<evidence type="ECO:0000313" key="3">
    <source>
        <dbReference type="Proteomes" id="UP000199572"/>
    </source>
</evidence>
<sequence>MRSILFLIILMVSFQVNKAQFIATPKVTPMHKFFQQYADSTVIIEYQNEGNEPTKYRLICKKEGLINAFIYEPIDTSWKLISKIKSQTPKELWQELAAKKVLFQYMPADINIFFQASKISQKKANLAWKSIQKLSLWKLVDDSSFGIGCNGRTTGDALEGKPNIIHLITKDNIKTLIYQYPEFYEKRCPGNENRQKIIALNNFFSLEFEKFKDDETR</sequence>
<evidence type="ECO:0000313" key="2">
    <source>
        <dbReference type="EMBL" id="SER62738.1"/>
    </source>
</evidence>
<dbReference type="Proteomes" id="UP000199572">
    <property type="component" value="Unassembled WGS sequence"/>
</dbReference>
<name>A0A1H9QQM3_9SPHI</name>
<accession>A0A1H9QQM3</accession>
<proteinExistence type="predicted"/>
<dbReference type="RefSeq" id="WP_090884498.1">
    <property type="nucleotide sequence ID" value="NZ_FOGG01000012.1"/>
</dbReference>